<protein>
    <recommendedName>
        <fullName evidence="4">DUF190 domain-containing protein</fullName>
    </recommendedName>
</protein>
<name>A0AAJ5BYN7_9SPHI</name>
<dbReference type="SUPFAM" id="SSF54913">
    <property type="entry name" value="GlnB-like"/>
    <property type="match status" value="1"/>
</dbReference>
<dbReference type="KEGG" id="smiz:4412673_00244"/>
<dbReference type="Gene3D" id="3.30.70.120">
    <property type="match status" value="1"/>
</dbReference>
<proteinExistence type="inferred from homology"/>
<dbReference type="Pfam" id="PF02641">
    <property type="entry name" value="DUF190"/>
    <property type="match status" value="1"/>
</dbReference>
<dbReference type="AlphaFoldDB" id="A0AAJ5BYN7"/>
<dbReference type="RefSeq" id="WP_093100971.1">
    <property type="nucleotide sequence ID" value="NZ_FNGK01000009.1"/>
</dbReference>
<sequence length="114" mass="13516">MKYKTTIRLYFEYGKKVKGLSFWKRIWNNRFSAELLKSAKEKGIEQVIYFNVTKGYLQNQPIQWGITEIVSAKHPQCIEMTDFESKIISFLNEQKQLLGKQKIILVKNEIEILI</sequence>
<reference evidence="2 3" key="1">
    <citation type="submission" date="2017-06" db="EMBL/GenBank/DDBJ databases">
        <authorList>
            <consortium name="Pathogen Informatics"/>
        </authorList>
    </citation>
    <scope>NUCLEOTIDE SEQUENCE [LARGE SCALE GENOMIC DNA]</scope>
    <source>
        <strain evidence="2 3">NCTC12149</strain>
    </source>
</reference>
<dbReference type="InterPro" id="IPR015867">
    <property type="entry name" value="N-reg_PII/ATP_PRibTrfase_C"/>
</dbReference>
<evidence type="ECO:0008006" key="4">
    <source>
        <dbReference type="Google" id="ProtNLM"/>
    </source>
</evidence>
<organism evidence="2 3">
    <name type="scientific">Sphingobacterium mizutaii</name>
    <dbReference type="NCBI Taxonomy" id="1010"/>
    <lineage>
        <taxon>Bacteria</taxon>
        <taxon>Pseudomonadati</taxon>
        <taxon>Bacteroidota</taxon>
        <taxon>Sphingobacteriia</taxon>
        <taxon>Sphingobacteriales</taxon>
        <taxon>Sphingobacteriaceae</taxon>
        <taxon>Sphingobacterium</taxon>
    </lineage>
</organism>
<gene>
    <name evidence="2" type="ORF">SAMEA4412673_00244</name>
</gene>
<comment type="similarity">
    <text evidence="1">Belongs to the UPF0166 family.</text>
</comment>
<evidence type="ECO:0000313" key="2">
    <source>
        <dbReference type="EMBL" id="SNV37766.1"/>
    </source>
</evidence>
<dbReference type="InterPro" id="IPR003793">
    <property type="entry name" value="UPF0166"/>
</dbReference>
<evidence type="ECO:0000313" key="3">
    <source>
        <dbReference type="Proteomes" id="UP000215355"/>
    </source>
</evidence>
<dbReference type="Proteomes" id="UP000215355">
    <property type="component" value="Chromosome 1"/>
</dbReference>
<dbReference type="EMBL" id="LT906468">
    <property type="protein sequence ID" value="SNV37766.1"/>
    <property type="molecule type" value="Genomic_DNA"/>
</dbReference>
<dbReference type="InterPro" id="IPR011322">
    <property type="entry name" value="N-reg_PII-like_a/b"/>
</dbReference>
<accession>A0AAJ5BYN7</accession>
<evidence type="ECO:0000256" key="1">
    <source>
        <dbReference type="ARBA" id="ARBA00010554"/>
    </source>
</evidence>